<dbReference type="RefSeq" id="WP_109676397.1">
    <property type="nucleotide sequence ID" value="NZ_CP086615.1"/>
</dbReference>
<dbReference type="InterPro" id="IPR001509">
    <property type="entry name" value="Epimerase_deHydtase"/>
</dbReference>
<dbReference type="InterPro" id="IPR051207">
    <property type="entry name" value="ComplexI_NDUFA9_subunit"/>
</dbReference>
<dbReference type="AlphaFoldDB" id="A0A2U2N760"/>
<protein>
    <submittedName>
        <fullName evidence="2">Complex I NDUFA9 subunit family protein</fullName>
    </submittedName>
</protein>
<dbReference type="Pfam" id="PF01370">
    <property type="entry name" value="Epimerase"/>
    <property type="match status" value="1"/>
</dbReference>
<sequence length="319" mass="35834">MRVQTVCILGGTGFVGRQIANRLANTPVRIKVLTRHRERNRHLLPIPNLELKEANVHDPQDLRRELASCDAVINLVAVLNEGKGEGRRFEDIHVELVRKLIDACRACGVKRLLHMSALGAEPDAPSRYQQTKAEGERLALEAHGEDLAVTVFKPSVIFGPADSFLNRFASLLRIAPVMPLPTPHARFKPVYVGDVAAAFVQALEDRDTFGRRYELCGPRVYTLEELVRYAAELMGIQRYILGLNDRFSRLQAKVMQRVPGQPYTWDNYLSAQVDNICVQDGLGELGIRATALEAVAPAYLGGRMTRLRYNQWRREAGRD</sequence>
<evidence type="ECO:0000313" key="3">
    <source>
        <dbReference type="Proteomes" id="UP000245474"/>
    </source>
</evidence>
<dbReference type="CDD" id="cd05271">
    <property type="entry name" value="NDUFA9_like_SDR_a"/>
    <property type="match status" value="1"/>
</dbReference>
<evidence type="ECO:0000313" key="2">
    <source>
        <dbReference type="EMBL" id="PWG64917.1"/>
    </source>
</evidence>
<reference evidence="2 3" key="1">
    <citation type="submission" date="2018-05" db="EMBL/GenBank/DDBJ databases">
        <title>Spiribacter halobius sp. nov., a moderately halophilic bacterium isolated from marine solar saltern.</title>
        <authorList>
            <person name="Zheng W.-S."/>
            <person name="Lu D.-C."/>
            <person name="Du Z.-J."/>
        </authorList>
    </citation>
    <scope>NUCLEOTIDE SEQUENCE [LARGE SCALE GENOMIC DNA]</scope>
    <source>
        <strain evidence="2 3">E85</strain>
    </source>
</reference>
<accession>A0A2U2N760</accession>
<dbReference type="EMBL" id="QFFI01000004">
    <property type="protein sequence ID" value="PWG64917.1"/>
    <property type="molecule type" value="Genomic_DNA"/>
</dbReference>
<organism evidence="2 3">
    <name type="scientific">Sediminicurvatus halobius</name>
    <dbReference type="NCBI Taxonomy" id="2182432"/>
    <lineage>
        <taxon>Bacteria</taxon>
        <taxon>Pseudomonadati</taxon>
        <taxon>Pseudomonadota</taxon>
        <taxon>Gammaproteobacteria</taxon>
        <taxon>Chromatiales</taxon>
        <taxon>Ectothiorhodospiraceae</taxon>
        <taxon>Sediminicurvatus</taxon>
    </lineage>
</organism>
<dbReference type="OrthoDB" id="9776313at2"/>
<dbReference type="GO" id="GO:0044877">
    <property type="term" value="F:protein-containing complex binding"/>
    <property type="evidence" value="ECO:0007669"/>
    <property type="project" value="TreeGrafter"/>
</dbReference>
<comment type="caution">
    <text evidence="2">The sequence shown here is derived from an EMBL/GenBank/DDBJ whole genome shotgun (WGS) entry which is preliminary data.</text>
</comment>
<evidence type="ECO:0000259" key="1">
    <source>
        <dbReference type="Pfam" id="PF01370"/>
    </source>
</evidence>
<name>A0A2U2N760_9GAMM</name>
<dbReference type="InterPro" id="IPR036291">
    <property type="entry name" value="NAD(P)-bd_dom_sf"/>
</dbReference>
<keyword evidence="3" id="KW-1185">Reference proteome</keyword>
<gene>
    <name evidence="2" type="ORF">DEM34_03735</name>
</gene>
<dbReference type="PANTHER" id="PTHR12126">
    <property type="entry name" value="NADH-UBIQUINONE OXIDOREDUCTASE 39 KDA SUBUNIT-RELATED"/>
    <property type="match status" value="1"/>
</dbReference>
<dbReference type="PANTHER" id="PTHR12126:SF11">
    <property type="entry name" value="NADH DEHYDROGENASE [UBIQUINONE] 1 ALPHA SUBCOMPLEX SUBUNIT 9, MITOCHONDRIAL"/>
    <property type="match status" value="1"/>
</dbReference>
<dbReference type="SUPFAM" id="SSF51735">
    <property type="entry name" value="NAD(P)-binding Rossmann-fold domains"/>
    <property type="match status" value="1"/>
</dbReference>
<proteinExistence type="predicted"/>
<dbReference type="Gene3D" id="3.40.50.720">
    <property type="entry name" value="NAD(P)-binding Rossmann-like Domain"/>
    <property type="match status" value="1"/>
</dbReference>
<feature type="domain" description="NAD-dependent epimerase/dehydratase" evidence="1">
    <location>
        <begin position="6"/>
        <end position="213"/>
    </location>
</feature>
<dbReference type="Proteomes" id="UP000245474">
    <property type="component" value="Unassembled WGS sequence"/>
</dbReference>